<comment type="caution">
    <text evidence="3">The sequence shown here is derived from an EMBL/GenBank/DDBJ whole genome shotgun (WGS) entry which is preliminary data.</text>
</comment>
<keyword evidence="2" id="KW-0812">Transmembrane</keyword>
<keyword evidence="4" id="KW-1185">Reference proteome</keyword>
<feature type="compositionally biased region" description="Basic and acidic residues" evidence="1">
    <location>
        <begin position="82"/>
        <end position="103"/>
    </location>
</feature>
<name>A0ABX0XU38_9ACTN</name>
<protein>
    <submittedName>
        <fullName evidence="3">Uncharacterized protein</fullName>
    </submittedName>
</protein>
<evidence type="ECO:0000313" key="3">
    <source>
        <dbReference type="EMBL" id="NJC68862.1"/>
    </source>
</evidence>
<keyword evidence="2" id="KW-0472">Membrane</keyword>
<reference evidence="3 4" key="1">
    <citation type="submission" date="2020-03" db="EMBL/GenBank/DDBJ databases">
        <title>WGS of the type strain of Planosporangium spp.</title>
        <authorList>
            <person name="Thawai C."/>
        </authorList>
    </citation>
    <scope>NUCLEOTIDE SEQUENCE [LARGE SCALE GENOMIC DNA]</scope>
    <source>
        <strain evidence="3 4">TBRC 5610</strain>
    </source>
</reference>
<feature type="transmembrane region" description="Helical" evidence="2">
    <location>
        <begin position="676"/>
        <end position="694"/>
    </location>
</feature>
<dbReference type="EMBL" id="JAATVY010000002">
    <property type="protein sequence ID" value="NJC68862.1"/>
    <property type="molecule type" value="Genomic_DNA"/>
</dbReference>
<proteinExistence type="predicted"/>
<organism evidence="3 4">
    <name type="scientific">Planosporangium thailandense</name>
    <dbReference type="NCBI Taxonomy" id="765197"/>
    <lineage>
        <taxon>Bacteria</taxon>
        <taxon>Bacillati</taxon>
        <taxon>Actinomycetota</taxon>
        <taxon>Actinomycetes</taxon>
        <taxon>Micromonosporales</taxon>
        <taxon>Micromonosporaceae</taxon>
        <taxon>Planosporangium</taxon>
    </lineage>
</organism>
<evidence type="ECO:0000256" key="1">
    <source>
        <dbReference type="SAM" id="MobiDB-lite"/>
    </source>
</evidence>
<feature type="compositionally biased region" description="Basic and acidic residues" evidence="1">
    <location>
        <begin position="558"/>
        <end position="582"/>
    </location>
</feature>
<feature type="compositionally biased region" description="Basic and acidic residues" evidence="1">
    <location>
        <begin position="43"/>
        <end position="62"/>
    </location>
</feature>
<gene>
    <name evidence="3" type="ORF">HC031_03850</name>
</gene>
<accession>A0ABX0XU38</accession>
<feature type="compositionally biased region" description="Low complexity" evidence="1">
    <location>
        <begin position="349"/>
        <end position="361"/>
    </location>
</feature>
<feature type="compositionally biased region" description="Polar residues" evidence="1">
    <location>
        <begin position="376"/>
        <end position="387"/>
    </location>
</feature>
<feature type="compositionally biased region" description="Basic and acidic residues" evidence="1">
    <location>
        <begin position="150"/>
        <end position="228"/>
    </location>
</feature>
<feature type="region of interest" description="Disordered" evidence="1">
    <location>
        <begin position="402"/>
        <end position="612"/>
    </location>
</feature>
<feature type="region of interest" description="Disordered" evidence="1">
    <location>
        <begin position="306"/>
        <end position="390"/>
    </location>
</feature>
<feature type="compositionally biased region" description="Basic and acidic residues" evidence="1">
    <location>
        <begin position="513"/>
        <end position="533"/>
    </location>
</feature>
<feature type="compositionally biased region" description="Basic and acidic residues" evidence="1">
    <location>
        <begin position="459"/>
        <end position="491"/>
    </location>
</feature>
<evidence type="ECO:0000256" key="2">
    <source>
        <dbReference type="SAM" id="Phobius"/>
    </source>
</evidence>
<dbReference type="RefSeq" id="WP_167923745.1">
    <property type="nucleotide sequence ID" value="NZ_JAATVY010000002.1"/>
</dbReference>
<keyword evidence="2" id="KW-1133">Transmembrane helix</keyword>
<feature type="compositionally biased region" description="Basic and acidic residues" evidence="1">
    <location>
        <begin position="598"/>
        <end position="609"/>
    </location>
</feature>
<evidence type="ECO:0000313" key="4">
    <source>
        <dbReference type="Proteomes" id="UP000722989"/>
    </source>
</evidence>
<dbReference type="Proteomes" id="UP000722989">
    <property type="component" value="Unassembled WGS sequence"/>
</dbReference>
<feature type="region of interest" description="Disordered" evidence="1">
    <location>
        <begin position="1"/>
        <end position="279"/>
    </location>
</feature>
<feature type="transmembrane region" description="Helical" evidence="2">
    <location>
        <begin position="715"/>
        <end position="741"/>
    </location>
</feature>
<feature type="compositionally biased region" description="Basic and acidic residues" evidence="1">
    <location>
        <begin position="414"/>
        <end position="449"/>
    </location>
</feature>
<feature type="transmembrane region" description="Helical" evidence="2">
    <location>
        <begin position="753"/>
        <end position="772"/>
    </location>
</feature>
<sequence length="774" mass="85419">MGHRDKGYGSRGRRDRRPSPANWSSAAEFGDPTIDRPTPLTARFDRVDRQAEEAEQAEEKYDLPGQGPRSDRPGWESTIPGDRPRAGEFDTGRREPYADEQVRRGYASDALLPTADPGWRTDYRSEPPPLSDSDSWRDYGSTRTGSYESPYRDDYRDGPRLAEDEPRDSRHGALAEDDPPRSRHSAEESPRRSLRALEEEARRAREEPPRRADDDDPWRSRPIVDDRGPTTLLSAGTEGRVEPSALADPAAQPGWSTPEPFSRHYRDDADPGSWRTHQRTEFETWSTEDATAQRWRSETVSWRTHETIEVDTSGVDRPGPRAIGSAESAAPTGGRYADAADLEAWRSETGTWRTRDTTTTGSWRLPPATEDVPTGGVSTDGWSTSAAAETGLWSRSRGRWVPAADDTAEQSDFVVRRYDDTGEIPKDLLQRTRGRVLDHDEFSDTRRTGAADGGTASPDGRRDVGPDGRRGGDTDRRDDGIERRVGRRRADDDFDRTDIYPAAGYEAGYGYGERTDRLSSGRPGTRLDGDRPGTSEWSDTGVRRPRRGVSAPSEDLDEGYRFLDDGPGRRSRSSRYDDDAPRYRSGRRSAAGPRTARHSSDEYDDDDRRRPTRAVARRSFDYAGSQGSRDNVITPRAASRGELVPVRRGVAVVDEDDADEVDETPYSYASAGVASVAWFGLPIGAFLLWAMFLGGTARADCVTASGQPCSAPRDAAFATFATHLPQIGVAIALSVVVGLLIRRVSPFWRPATVGFAASVVGGGVTTILFTVLNS</sequence>